<keyword evidence="6 11" id="KW-0378">Hydrolase</keyword>
<evidence type="ECO:0000256" key="11">
    <source>
        <dbReference type="RuleBase" id="RU362031"/>
    </source>
</evidence>
<dbReference type="Gene3D" id="2.30.42.10">
    <property type="match status" value="2"/>
</dbReference>
<keyword evidence="4 13" id="KW-0645">Protease</keyword>
<keyword evidence="5 11" id="KW-0812">Transmembrane</keyword>
<evidence type="ECO:0000256" key="8">
    <source>
        <dbReference type="ARBA" id="ARBA00022989"/>
    </source>
</evidence>
<feature type="transmembrane region" description="Helical" evidence="11">
    <location>
        <begin position="7"/>
        <end position="28"/>
    </location>
</feature>
<feature type="transmembrane region" description="Helical" evidence="11">
    <location>
        <begin position="373"/>
        <end position="398"/>
    </location>
</feature>
<evidence type="ECO:0000313" key="13">
    <source>
        <dbReference type="EMBL" id="BBL07340.1"/>
    </source>
</evidence>
<dbReference type="Pfam" id="PF02163">
    <property type="entry name" value="Peptidase_M50"/>
    <property type="match status" value="1"/>
</dbReference>
<dbReference type="SUPFAM" id="SSF50156">
    <property type="entry name" value="PDZ domain-like"/>
    <property type="match status" value="2"/>
</dbReference>
<feature type="domain" description="Peptidase M50" evidence="12">
    <location>
        <begin position="10"/>
        <end position="425"/>
    </location>
</feature>
<keyword evidence="9 11" id="KW-0482">Metalloprotease</keyword>
<feature type="transmembrane region" description="Helical" evidence="11">
    <location>
        <begin position="103"/>
        <end position="129"/>
    </location>
</feature>
<dbReference type="CDD" id="cd06163">
    <property type="entry name" value="S2P-M50_PDZ_RseP-like"/>
    <property type="match status" value="1"/>
</dbReference>
<comment type="cofactor">
    <cofactor evidence="1 11">
        <name>Zn(2+)</name>
        <dbReference type="ChEBI" id="CHEBI:29105"/>
    </cofactor>
</comment>
<evidence type="ECO:0000256" key="10">
    <source>
        <dbReference type="ARBA" id="ARBA00023136"/>
    </source>
</evidence>
<protein>
    <recommendedName>
        <fullName evidence="11">Zinc metalloprotease</fullName>
        <ecNumber evidence="11">3.4.24.-</ecNumber>
    </recommendedName>
</protein>
<dbReference type="GeneID" id="98673962"/>
<evidence type="ECO:0000256" key="3">
    <source>
        <dbReference type="ARBA" id="ARBA00007931"/>
    </source>
</evidence>
<comment type="subcellular location">
    <subcellularLocation>
        <location evidence="2">Membrane</location>
        <topology evidence="2">Multi-pass membrane protein</topology>
    </subcellularLocation>
</comment>
<keyword evidence="11" id="KW-0479">Metal-binding</keyword>
<dbReference type="KEGG" id="ada:A5CPEGH6_19780"/>
<dbReference type="InterPro" id="IPR008915">
    <property type="entry name" value="Peptidase_M50"/>
</dbReference>
<evidence type="ECO:0000256" key="1">
    <source>
        <dbReference type="ARBA" id="ARBA00001947"/>
    </source>
</evidence>
<dbReference type="AlphaFoldDB" id="A0A4Y1X2H0"/>
<evidence type="ECO:0000313" key="14">
    <source>
        <dbReference type="Proteomes" id="UP000319374"/>
    </source>
</evidence>
<dbReference type="InterPro" id="IPR036034">
    <property type="entry name" value="PDZ_sf"/>
</dbReference>
<evidence type="ECO:0000256" key="7">
    <source>
        <dbReference type="ARBA" id="ARBA00022833"/>
    </source>
</evidence>
<proteinExistence type="inferred from homology"/>
<comment type="similarity">
    <text evidence="3 11">Belongs to the peptidase M50B family.</text>
</comment>
<evidence type="ECO:0000256" key="4">
    <source>
        <dbReference type="ARBA" id="ARBA00022670"/>
    </source>
</evidence>
<accession>A0A4Y1X2H0</accession>
<dbReference type="EC" id="3.4.24.-" evidence="11"/>
<evidence type="ECO:0000256" key="6">
    <source>
        <dbReference type="ARBA" id="ARBA00022801"/>
    </source>
</evidence>
<evidence type="ECO:0000256" key="2">
    <source>
        <dbReference type="ARBA" id="ARBA00004141"/>
    </source>
</evidence>
<keyword evidence="10 11" id="KW-0472">Membrane</keyword>
<dbReference type="GO" id="GO:0046872">
    <property type="term" value="F:metal ion binding"/>
    <property type="evidence" value="ECO:0007669"/>
    <property type="project" value="UniProtKB-KW"/>
</dbReference>
<dbReference type="GO" id="GO:0016020">
    <property type="term" value="C:membrane"/>
    <property type="evidence" value="ECO:0007669"/>
    <property type="project" value="UniProtKB-SubCell"/>
</dbReference>
<evidence type="ECO:0000256" key="5">
    <source>
        <dbReference type="ARBA" id="ARBA00022692"/>
    </source>
</evidence>
<dbReference type="RefSeq" id="WP_141429524.1">
    <property type="nucleotide sequence ID" value="NZ_AP019736.1"/>
</dbReference>
<dbReference type="OrthoDB" id="9782003at2"/>
<evidence type="ECO:0000259" key="12">
    <source>
        <dbReference type="Pfam" id="PF02163"/>
    </source>
</evidence>
<dbReference type="InterPro" id="IPR004387">
    <property type="entry name" value="Pept_M50_Zn"/>
</dbReference>
<dbReference type="Proteomes" id="UP000319374">
    <property type="component" value="Chromosome"/>
</dbReference>
<dbReference type="PANTHER" id="PTHR42837:SF2">
    <property type="entry name" value="MEMBRANE METALLOPROTEASE ARASP2, CHLOROPLASTIC-RELATED"/>
    <property type="match status" value="1"/>
</dbReference>
<evidence type="ECO:0000256" key="9">
    <source>
        <dbReference type="ARBA" id="ARBA00023049"/>
    </source>
</evidence>
<feature type="transmembrane region" description="Helical" evidence="11">
    <location>
        <begin position="410"/>
        <end position="429"/>
    </location>
</feature>
<reference evidence="14" key="1">
    <citation type="submission" date="2019-06" db="EMBL/GenBank/DDBJ databases">
        <title>Alistipes onderdonkii subsp. vulgaris subsp. nov., Alistipes dispar sp. nov. and Alistipes communis sp. nov., isolated from human faeces, and creation of Alistipes onderdonkii subsp. onderdonkii subsp. nov.</title>
        <authorList>
            <person name="Sakamoto M."/>
            <person name="Ikeyama N."/>
            <person name="Ogata Y."/>
            <person name="Suda W."/>
            <person name="Iino T."/>
            <person name="Hattori M."/>
            <person name="Ohkuma M."/>
        </authorList>
    </citation>
    <scope>NUCLEOTIDE SEQUENCE [LARGE SCALE GENOMIC DNA]</scope>
    <source>
        <strain evidence="14">5CPEGH6</strain>
    </source>
</reference>
<organism evidence="13 14">
    <name type="scientific">Alistipes dispar</name>
    <dbReference type="NCBI Taxonomy" id="2585119"/>
    <lineage>
        <taxon>Bacteria</taxon>
        <taxon>Pseudomonadati</taxon>
        <taxon>Bacteroidota</taxon>
        <taxon>Bacteroidia</taxon>
        <taxon>Bacteroidales</taxon>
        <taxon>Rikenellaceae</taxon>
        <taxon>Alistipes</taxon>
    </lineage>
</organism>
<sequence>MDIAIKILQFFLCFTILVGIHELGHFIMARVFRIRVEKFYIFFDPWFSLFKFKRGNTEYGLGWLPLGGYVKIAGMIDESMDKEQMKRPVQQDEFRAKPAWQRFLVMIAGVVMNVVLAVAIYCGICYTWGDTYFSNKDARWGYDFNEAGHELGFRDGDRILSIDGRPVDNVQEIISSLLITEDDRRVEVERDGRAVTLNLPLDDLIAMRQKKGYEGFLALRFPFIVDSTVSAAASAVLKKGDEILAVDDLRGAEFPDYQRYIRSRAGDSVRIEALREGDMVLTMTLPVSEEGLIGVAPRQDLYTPRTQEYTLRESIPAGIRKTGEVISSYWEQLKLIVQPKTKMYEELGGFIAIGSIFPAAWDWQDFWMKTAFLSIILAVMNILPIPGLDGGHALFTFWEMISGRKVSDKVLEAAQYVGMIVLLMLLLYANGNDIYRFFIK</sequence>
<dbReference type="GO" id="GO:0004222">
    <property type="term" value="F:metalloendopeptidase activity"/>
    <property type="evidence" value="ECO:0007669"/>
    <property type="project" value="InterPro"/>
</dbReference>
<dbReference type="EMBL" id="AP019736">
    <property type="protein sequence ID" value="BBL07340.1"/>
    <property type="molecule type" value="Genomic_DNA"/>
</dbReference>
<keyword evidence="8 11" id="KW-1133">Transmembrane helix</keyword>
<dbReference type="NCBIfam" id="TIGR00054">
    <property type="entry name" value="RIP metalloprotease RseP"/>
    <property type="match status" value="1"/>
</dbReference>
<name>A0A4Y1X2H0_9BACT</name>
<dbReference type="GO" id="GO:0006508">
    <property type="term" value="P:proteolysis"/>
    <property type="evidence" value="ECO:0007669"/>
    <property type="project" value="UniProtKB-KW"/>
</dbReference>
<dbReference type="PANTHER" id="PTHR42837">
    <property type="entry name" value="REGULATOR OF SIGMA-E PROTEASE RSEP"/>
    <property type="match status" value="1"/>
</dbReference>
<keyword evidence="14" id="KW-1185">Reference proteome</keyword>
<keyword evidence="7 11" id="KW-0862">Zinc</keyword>
<gene>
    <name evidence="13" type="ORF">A5CPEGH6_19780</name>
</gene>